<proteinExistence type="predicted"/>
<gene>
    <name evidence="1" type="ORF">EVAR_102239_1</name>
</gene>
<sequence>MAAVLLNQLASFSFLARVYLDCGFLIKKCYTIKLNAFGTLRYPWLIIAAAERSTMLFSCLLATVRGSARVDIERILPFCVSTACVVSYDPKRYIVLDSDPVLALGADLSHYRLRLQSSRF</sequence>
<organism evidence="1 2">
    <name type="scientific">Eumeta variegata</name>
    <name type="common">Bagworm moth</name>
    <name type="synonym">Eumeta japonica</name>
    <dbReference type="NCBI Taxonomy" id="151549"/>
    <lineage>
        <taxon>Eukaryota</taxon>
        <taxon>Metazoa</taxon>
        <taxon>Ecdysozoa</taxon>
        <taxon>Arthropoda</taxon>
        <taxon>Hexapoda</taxon>
        <taxon>Insecta</taxon>
        <taxon>Pterygota</taxon>
        <taxon>Neoptera</taxon>
        <taxon>Endopterygota</taxon>
        <taxon>Lepidoptera</taxon>
        <taxon>Glossata</taxon>
        <taxon>Ditrysia</taxon>
        <taxon>Tineoidea</taxon>
        <taxon>Psychidae</taxon>
        <taxon>Oiketicinae</taxon>
        <taxon>Eumeta</taxon>
    </lineage>
</organism>
<dbReference type="AlphaFoldDB" id="A0A4C1WD25"/>
<dbReference type="EMBL" id="BGZK01000541">
    <property type="protein sequence ID" value="GBP49296.1"/>
    <property type="molecule type" value="Genomic_DNA"/>
</dbReference>
<accession>A0A4C1WD25</accession>
<comment type="caution">
    <text evidence="1">The sequence shown here is derived from an EMBL/GenBank/DDBJ whole genome shotgun (WGS) entry which is preliminary data.</text>
</comment>
<evidence type="ECO:0000313" key="1">
    <source>
        <dbReference type="EMBL" id="GBP49296.1"/>
    </source>
</evidence>
<keyword evidence="2" id="KW-1185">Reference proteome</keyword>
<reference evidence="1 2" key="1">
    <citation type="journal article" date="2019" name="Commun. Biol.">
        <title>The bagworm genome reveals a unique fibroin gene that provides high tensile strength.</title>
        <authorList>
            <person name="Kono N."/>
            <person name="Nakamura H."/>
            <person name="Ohtoshi R."/>
            <person name="Tomita M."/>
            <person name="Numata K."/>
            <person name="Arakawa K."/>
        </authorList>
    </citation>
    <scope>NUCLEOTIDE SEQUENCE [LARGE SCALE GENOMIC DNA]</scope>
</reference>
<evidence type="ECO:0000313" key="2">
    <source>
        <dbReference type="Proteomes" id="UP000299102"/>
    </source>
</evidence>
<name>A0A4C1WD25_EUMVA</name>
<protein>
    <submittedName>
        <fullName evidence="1">Uncharacterized protein</fullName>
    </submittedName>
</protein>
<dbReference type="Proteomes" id="UP000299102">
    <property type="component" value="Unassembled WGS sequence"/>
</dbReference>